<feature type="transmembrane region" description="Helical" evidence="8">
    <location>
        <begin position="275"/>
        <end position="295"/>
    </location>
</feature>
<keyword evidence="3 8" id="KW-0812">Transmembrane</keyword>
<protein>
    <submittedName>
        <fullName evidence="12">Protein trichome birefringence-like 43</fullName>
    </submittedName>
</protein>
<feature type="compositionally biased region" description="Basic and acidic residues" evidence="7">
    <location>
        <begin position="222"/>
        <end position="244"/>
    </location>
</feature>
<evidence type="ECO:0000313" key="12">
    <source>
        <dbReference type="EMBL" id="KAB1206654.1"/>
    </source>
</evidence>
<sequence>MGVSYNIAGALVLLSLLHRGNCGCDFYRGNWVPDASYPLYDTSSCPFIEVEFDCEKNGRPDKQYLKYRWQPSGCNLPRMLAFFFLHLNHEYWGIMCRRWDFIEEGSKFYKDMDRLVAFEKGLNTWAKWVDLHVEPTKTKVVFQGVSPDHAKVRCQMTSFVMIYLERHQQEFTNQFVIGFFLGGIPWYIGAFILLCVQVDRRKKPGYVACTVADMPWHEHVETERGKSREKLERREERARAKDAGTPRPQLCSCFLMCMKDDSIEGIYDTMKECAVISYVTALVMQVLSHGMLTYLSF</sequence>
<comment type="similarity">
    <text evidence="2">Belongs to the PC-esterase family. TBL subfamily.</text>
</comment>
<dbReference type="InterPro" id="IPR025846">
    <property type="entry name" value="TBL_N"/>
</dbReference>
<keyword evidence="13" id="KW-1185">Reference proteome</keyword>
<dbReference type="Pfam" id="PF14416">
    <property type="entry name" value="PMR5N"/>
    <property type="match status" value="1"/>
</dbReference>
<evidence type="ECO:0000259" key="10">
    <source>
        <dbReference type="Pfam" id="PF13839"/>
    </source>
</evidence>
<dbReference type="Proteomes" id="UP000516437">
    <property type="component" value="Chromosome 7"/>
</dbReference>
<reference evidence="12 13" key="1">
    <citation type="journal article" date="2019" name="Plant Biotechnol. J.">
        <title>The red bayberry genome and genetic basis of sex determination.</title>
        <authorList>
            <person name="Jia H.M."/>
            <person name="Jia H.J."/>
            <person name="Cai Q.L."/>
            <person name="Wang Y."/>
            <person name="Zhao H.B."/>
            <person name="Yang W.F."/>
            <person name="Wang G.Y."/>
            <person name="Li Y.H."/>
            <person name="Zhan D.L."/>
            <person name="Shen Y.T."/>
            <person name="Niu Q.F."/>
            <person name="Chang L."/>
            <person name="Qiu J."/>
            <person name="Zhao L."/>
            <person name="Xie H.B."/>
            <person name="Fu W.Y."/>
            <person name="Jin J."/>
            <person name="Li X.W."/>
            <person name="Jiao Y."/>
            <person name="Zhou C.C."/>
            <person name="Tu T."/>
            <person name="Chai C.Y."/>
            <person name="Gao J.L."/>
            <person name="Fan L.J."/>
            <person name="van de Weg E."/>
            <person name="Wang J.Y."/>
            <person name="Gao Z.S."/>
        </authorList>
    </citation>
    <scope>NUCLEOTIDE SEQUENCE [LARGE SCALE GENOMIC DNA]</scope>
    <source>
        <tissue evidence="12">Leaves</tissue>
    </source>
</reference>
<feature type="domain" description="Trichome birefringence-like N-terminal" evidence="11">
    <location>
        <begin position="23"/>
        <end position="75"/>
    </location>
</feature>
<evidence type="ECO:0000259" key="11">
    <source>
        <dbReference type="Pfam" id="PF14416"/>
    </source>
</evidence>
<dbReference type="Pfam" id="PF13839">
    <property type="entry name" value="PC-Esterase"/>
    <property type="match status" value="1"/>
</dbReference>
<evidence type="ECO:0000256" key="4">
    <source>
        <dbReference type="ARBA" id="ARBA00022968"/>
    </source>
</evidence>
<dbReference type="GO" id="GO:0016413">
    <property type="term" value="F:O-acetyltransferase activity"/>
    <property type="evidence" value="ECO:0007669"/>
    <property type="project" value="InterPro"/>
</dbReference>
<dbReference type="Gene3D" id="3.20.70.20">
    <property type="match status" value="1"/>
</dbReference>
<feature type="chain" id="PRO_5025474403" evidence="9">
    <location>
        <begin position="23"/>
        <end position="297"/>
    </location>
</feature>
<evidence type="ECO:0000256" key="8">
    <source>
        <dbReference type="SAM" id="Phobius"/>
    </source>
</evidence>
<evidence type="ECO:0000256" key="6">
    <source>
        <dbReference type="ARBA" id="ARBA00023136"/>
    </source>
</evidence>
<keyword evidence="9" id="KW-0732">Signal</keyword>
<dbReference type="OrthoDB" id="1684937at2759"/>
<gene>
    <name evidence="12" type="ORF">CJ030_MR7G001532</name>
</gene>
<evidence type="ECO:0000256" key="9">
    <source>
        <dbReference type="SAM" id="SignalP"/>
    </source>
</evidence>
<keyword evidence="5 8" id="KW-1133">Transmembrane helix</keyword>
<dbReference type="InterPro" id="IPR029962">
    <property type="entry name" value="TBL"/>
</dbReference>
<keyword evidence="4" id="KW-0735">Signal-anchor</keyword>
<evidence type="ECO:0000256" key="1">
    <source>
        <dbReference type="ARBA" id="ARBA00004167"/>
    </source>
</evidence>
<comment type="caution">
    <text evidence="12">The sequence shown here is derived from an EMBL/GenBank/DDBJ whole genome shotgun (WGS) entry which is preliminary data.</text>
</comment>
<dbReference type="EMBL" id="RXIC02000025">
    <property type="protein sequence ID" value="KAB1206654.1"/>
    <property type="molecule type" value="Genomic_DNA"/>
</dbReference>
<evidence type="ECO:0000256" key="2">
    <source>
        <dbReference type="ARBA" id="ARBA00007727"/>
    </source>
</evidence>
<dbReference type="PANTHER" id="PTHR32285">
    <property type="entry name" value="PROTEIN TRICHOME BIREFRINGENCE-LIKE 9-RELATED"/>
    <property type="match status" value="1"/>
</dbReference>
<feature type="region of interest" description="Disordered" evidence="7">
    <location>
        <begin position="222"/>
        <end position="245"/>
    </location>
</feature>
<dbReference type="InterPro" id="IPR026057">
    <property type="entry name" value="TBL_C"/>
</dbReference>
<dbReference type="PANTHER" id="PTHR32285:SF149">
    <property type="entry name" value="TRICHOME BIREFRINGENCE-LIKE N-TERMINAL DOMAIN-CONTAINING PROTEIN"/>
    <property type="match status" value="1"/>
</dbReference>
<organism evidence="12 13">
    <name type="scientific">Morella rubra</name>
    <name type="common">Chinese bayberry</name>
    <dbReference type="NCBI Taxonomy" id="262757"/>
    <lineage>
        <taxon>Eukaryota</taxon>
        <taxon>Viridiplantae</taxon>
        <taxon>Streptophyta</taxon>
        <taxon>Embryophyta</taxon>
        <taxon>Tracheophyta</taxon>
        <taxon>Spermatophyta</taxon>
        <taxon>Magnoliopsida</taxon>
        <taxon>eudicotyledons</taxon>
        <taxon>Gunneridae</taxon>
        <taxon>Pentapetalae</taxon>
        <taxon>rosids</taxon>
        <taxon>fabids</taxon>
        <taxon>Fagales</taxon>
        <taxon>Myricaceae</taxon>
        <taxon>Morella</taxon>
    </lineage>
</organism>
<dbReference type="GO" id="GO:0016020">
    <property type="term" value="C:membrane"/>
    <property type="evidence" value="ECO:0007669"/>
    <property type="project" value="UniProtKB-SubCell"/>
</dbReference>
<proteinExistence type="inferred from homology"/>
<feature type="transmembrane region" description="Helical" evidence="8">
    <location>
        <begin position="175"/>
        <end position="196"/>
    </location>
</feature>
<comment type="subcellular location">
    <subcellularLocation>
        <location evidence="1">Membrane</location>
        <topology evidence="1">Single-pass membrane protein</topology>
    </subcellularLocation>
</comment>
<evidence type="ECO:0000256" key="7">
    <source>
        <dbReference type="SAM" id="MobiDB-lite"/>
    </source>
</evidence>
<accession>A0A6A1V1S4</accession>
<feature type="domain" description="Trichome birefringence-like C-terminal" evidence="10">
    <location>
        <begin position="94"/>
        <end position="151"/>
    </location>
</feature>
<evidence type="ECO:0000256" key="3">
    <source>
        <dbReference type="ARBA" id="ARBA00022692"/>
    </source>
</evidence>
<evidence type="ECO:0000313" key="13">
    <source>
        <dbReference type="Proteomes" id="UP000516437"/>
    </source>
</evidence>
<keyword evidence="6 8" id="KW-0472">Membrane</keyword>
<dbReference type="AlphaFoldDB" id="A0A6A1V1S4"/>
<feature type="signal peptide" evidence="9">
    <location>
        <begin position="1"/>
        <end position="22"/>
    </location>
</feature>
<name>A0A6A1V1S4_9ROSI</name>
<evidence type="ECO:0000256" key="5">
    <source>
        <dbReference type="ARBA" id="ARBA00022989"/>
    </source>
</evidence>
<dbReference type="GO" id="GO:0005794">
    <property type="term" value="C:Golgi apparatus"/>
    <property type="evidence" value="ECO:0007669"/>
    <property type="project" value="TreeGrafter"/>
</dbReference>